<keyword evidence="1" id="KW-0175">Coiled coil</keyword>
<evidence type="ECO:0000256" key="2">
    <source>
        <dbReference type="SAM" id="MobiDB-lite"/>
    </source>
</evidence>
<comment type="caution">
    <text evidence="3">The sequence shown here is derived from an EMBL/GenBank/DDBJ whole genome shotgun (WGS) entry which is preliminary data.</text>
</comment>
<dbReference type="OrthoDB" id="10342130at2759"/>
<dbReference type="EMBL" id="LPNL01000004">
    <property type="protein sequence ID" value="OEJ87445.1"/>
    <property type="molecule type" value="Genomic_DNA"/>
</dbReference>
<accession>A0A1E5RKN8</accession>
<protein>
    <submittedName>
        <fullName evidence="3">Uncharacterized protein</fullName>
    </submittedName>
</protein>
<gene>
    <name evidence="3" type="ORF">AWRI3578_g1780</name>
</gene>
<dbReference type="Proteomes" id="UP000095605">
    <property type="component" value="Unassembled WGS sequence"/>
</dbReference>
<evidence type="ECO:0000256" key="1">
    <source>
        <dbReference type="SAM" id="Coils"/>
    </source>
</evidence>
<feature type="region of interest" description="Disordered" evidence="2">
    <location>
        <begin position="1"/>
        <end position="49"/>
    </location>
</feature>
<name>A0A1E5RKN8_9ASCO</name>
<dbReference type="AlphaFoldDB" id="A0A1E5RKN8"/>
<keyword evidence="4" id="KW-1185">Reference proteome</keyword>
<reference evidence="4" key="1">
    <citation type="journal article" date="2016" name="Genome Announc.">
        <title>Genome sequences of three species of Hanseniaspora isolated from spontaneous wine fermentations.</title>
        <authorList>
            <person name="Sternes P.R."/>
            <person name="Lee D."/>
            <person name="Kutyna D.R."/>
            <person name="Borneman A.R."/>
        </authorList>
    </citation>
    <scope>NUCLEOTIDE SEQUENCE [LARGE SCALE GENOMIC DNA]</scope>
    <source>
        <strain evidence="4">AWRI3578</strain>
    </source>
</reference>
<evidence type="ECO:0000313" key="3">
    <source>
        <dbReference type="EMBL" id="OEJ87445.1"/>
    </source>
</evidence>
<proteinExistence type="predicted"/>
<feature type="coiled-coil region" evidence="1">
    <location>
        <begin position="63"/>
        <end position="104"/>
    </location>
</feature>
<evidence type="ECO:0000313" key="4">
    <source>
        <dbReference type="Proteomes" id="UP000095605"/>
    </source>
</evidence>
<sequence length="123" mass="14330">MASVNKSKPKEESIDPISPNLDEVALSVNDEDTTKTQDETAMLKSQKRDDIQNKFDGTYEDQLERLNDRVKILSTELAQEKEKFQSLERKCQTIKTDRDKLKRAMINQVVFISRMQDKYNENS</sequence>
<organism evidence="3 4">
    <name type="scientific">Hanseniaspora opuntiae</name>
    <dbReference type="NCBI Taxonomy" id="211096"/>
    <lineage>
        <taxon>Eukaryota</taxon>
        <taxon>Fungi</taxon>
        <taxon>Dikarya</taxon>
        <taxon>Ascomycota</taxon>
        <taxon>Saccharomycotina</taxon>
        <taxon>Saccharomycetes</taxon>
        <taxon>Saccharomycodales</taxon>
        <taxon>Saccharomycodaceae</taxon>
        <taxon>Hanseniaspora</taxon>
    </lineage>
</organism>